<dbReference type="KEGG" id="cyj:Cyan7822_6472"/>
<accession>E0UMS1</accession>
<dbReference type="OrthoDB" id="462798at2"/>
<organism evidence="2 3">
    <name type="scientific">Gloeothece verrucosa (strain PCC 7822)</name>
    <name type="common">Cyanothece sp. (strain PCC 7822)</name>
    <dbReference type="NCBI Taxonomy" id="497965"/>
    <lineage>
        <taxon>Bacteria</taxon>
        <taxon>Bacillati</taxon>
        <taxon>Cyanobacteriota</taxon>
        <taxon>Cyanophyceae</taxon>
        <taxon>Oscillatoriophycideae</taxon>
        <taxon>Chroococcales</taxon>
        <taxon>Aphanothecaceae</taxon>
        <taxon>Gloeothece</taxon>
        <taxon>Gloeothece verrucosa</taxon>
    </lineage>
</organism>
<keyword evidence="2" id="KW-0614">Plasmid</keyword>
<dbReference type="HOGENOM" id="CLU_823143_0_0_3"/>
<name>E0UMS1_GLOV7</name>
<dbReference type="AlphaFoldDB" id="E0UMS1"/>
<feature type="compositionally biased region" description="Basic and acidic residues" evidence="1">
    <location>
        <begin position="196"/>
        <end position="214"/>
    </location>
</feature>
<dbReference type="Proteomes" id="UP000008206">
    <property type="component" value="Plasmid Cy782202"/>
</dbReference>
<evidence type="ECO:0000313" key="2">
    <source>
        <dbReference type="EMBL" id="ADN18251.1"/>
    </source>
</evidence>
<dbReference type="EMBL" id="CP002200">
    <property type="protein sequence ID" value="ADN18251.1"/>
    <property type="molecule type" value="Genomic_DNA"/>
</dbReference>
<keyword evidence="3" id="KW-1185">Reference proteome</keyword>
<sequence length="388" mass="43205">MMEAVAPPNNEPTTEAQPTTSIQYSAFGYVLGHLELDAENPKMGKLLLTDGTILPVYLFHHSKLNQISLEKLYAWRIYFRTDRQQNLSGLKLVEAISVNDGTKLDKLLPSKAAIDHFRIRGRIHNVWKGQIGLRLERNNVPAGKENLPQWKPFYITVLGKLEPRVNKGDAWEIVARREGMQLHLVEANKIDETVVESKTDKERHKQGHEGEKTYKTPPNCLINQDTEFIAQETQDSYINSTSVADSAAIPTTDTSTEVRATAITSTTTSTTKPGTSSEVGVIMINGKTPEVTIKFSERPDVPETGKKVTIQITGDNGIVVRAEVDRKKLQKNVEKMDSYEAWTAALAGKIVKIDADGIIELEGAGINVFEKKAKETTDKKPESQEKLQ</sequence>
<evidence type="ECO:0000313" key="3">
    <source>
        <dbReference type="Proteomes" id="UP000008206"/>
    </source>
</evidence>
<evidence type="ECO:0000256" key="1">
    <source>
        <dbReference type="SAM" id="MobiDB-lite"/>
    </source>
</evidence>
<proteinExistence type="predicted"/>
<protein>
    <submittedName>
        <fullName evidence="2">Uncharacterized protein</fullName>
    </submittedName>
</protein>
<dbReference type="RefSeq" id="WP_013334997.1">
    <property type="nucleotide sequence ID" value="NC_014534.1"/>
</dbReference>
<gene>
    <name evidence="2" type="ordered locus">Cyan7822_6472</name>
</gene>
<reference evidence="3" key="1">
    <citation type="journal article" date="2011" name="MBio">
        <title>Novel metabolic attributes of the genus Cyanothece, comprising a group of unicellular nitrogen-fixing Cyanobacteria.</title>
        <authorList>
            <person name="Bandyopadhyay A."/>
            <person name="Elvitigala T."/>
            <person name="Welsh E."/>
            <person name="Stockel J."/>
            <person name="Liberton M."/>
            <person name="Min H."/>
            <person name="Sherman L.A."/>
            <person name="Pakrasi H.B."/>
        </authorList>
    </citation>
    <scope>NUCLEOTIDE SEQUENCE [LARGE SCALE GENOMIC DNA]</scope>
    <source>
        <strain evidence="3">PCC 7822</strain>
        <plasmid evidence="3">Cy782202</plasmid>
    </source>
</reference>
<feature type="region of interest" description="Disordered" evidence="1">
    <location>
        <begin position="196"/>
        <end position="219"/>
    </location>
</feature>
<geneLocation type="plasmid" evidence="2 3">
    <name>Cy782202</name>
</geneLocation>